<dbReference type="GO" id="GO:0005829">
    <property type="term" value="C:cytosol"/>
    <property type="evidence" value="ECO:0007669"/>
    <property type="project" value="TreeGrafter"/>
</dbReference>
<dbReference type="CDD" id="cd16535">
    <property type="entry name" value="RING-HC_RNF8"/>
    <property type="match status" value="1"/>
</dbReference>
<dbReference type="GO" id="GO:0006511">
    <property type="term" value="P:ubiquitin-dependent protein catabolic process"/>
    <property type="evidence" value="ECO:0007669"/>
    <property type="project" value="TreeGrafter"/>
</dbReference>
<dbReference type="PROSITE" id="PS00518">
    <property type="entry name" value="ZF_RING_1"/>
    <property type="match status" value="1"/>
</dbReference>
<feature type="domain" description="FHA" evidence="11">
    <location>
        <begin position="25"/>
        <end position="73"/>
    </location>
</feature>
<dbReference type="PANTHER" id="PTHR15067:SF4">
    <property type="entry name" value="E3 UBIQUITIN-PROTEIN LIGASE RNF8"/>
    <property type="match status" value="1"/>
</dbReference>
<dbReference type="PROSITE" id="PS50089">
    <property type="entry name" value="ZF_RING_2"/>
    <property type="match status" value="1"/>
</dbReference>
<dbReference type="GO" id="GO:0000151">
    <property type="term" value="C:ubiquitin ligase complex"/>
    <property type="evidence" value="ECO:0007669"/>
    <property type="project" value="TreeGrafter"/>
</dbReference>
<evidence type="ECO:0000256" key="1">
    <source>
        <dbReference type="ARBA" id="ARBA00005797"/>
    </source>
</evidence>
<feature type="region of interest" description="Disordered" evidence="10">
    <location>
        <begin position="475"/>
        <end position="528"/>
    </location>
</feature>
<gene>
    <name evidence="13" type="ORF">PYX00_005407</name>
</gene>
<dbReference type="Gene3D" id="2.60.200.20">
    <property type="match status" value="1"/>
</dbReference>
<sequence>MDKPFAVLKRWGSNTEDKIVDCSPFDIGRSQSAKLISRNLSISRNHCKLIYEKKKWVLQDLSSSGTYINDELIGKGKSKTVENNDIIRLGPKECGVYWQFTKPGVQSSTIDTQSRTIVDICTQKNALTSKAAHHRETYEKMKVEKGKIEKQISYRVKALHESLSSQKYKSSEMKALIEEKVQKEKEKLHSDMEKKLSALEAKISENEKAEENLKLEIEKLQEKLVIEQSQWENRFKEEKKRLEDKISEQNKLLCDEKQRADRMSLIYEQELENKLKKEEEDKRLLLNRLKELEQAKEELMQKLKESDDLCKPRLEGEVKNEKNNIEVVPSVEPEKSKNDELLKELHQVKNTLIKTESQKKLLEKELAEASSLKDEASRVKSNVLENIADVMESELQCSVCSELFVTPITLNCSHTFCKYCIETWKKKKKNCPICRKKITSENRLLVIDNYIDRMVENLSDEFKARRKIVIAERSEDVPEKKQKTTPKVSGASSIQRTGSTARTSRRNDEIPTSRNRRSVSNRVSNSSR</sequence>
<evidence type="ECO:0000256" key="6">
    <source>
        <dbReference type="ARBA" id="ARBA00022786"/>
    </source>
</evidence>
<dbReference type="InterPro" id="IPR001841">
    <property type="entry name" value="Znf_RING"/>
</dbReference>
<keyword evidence="6" id="KW-0833">Ubl conjugation pathway</keyword>
<dbReference type="EMBL" id="JARGDH010000003">
    <property type="protein sequence ID" value="KAL0272444.1"/>
    <property type="molecule type" value="Genomic_DNA"/>
</dbReference>
<dbReference type="GO" id="GO:0061630">
    <property type="term" value="F:ubiquitin protein ligase activity"/>
    <property type="evidence" value="ECO:0007669"/>
    <property type="project" value="TreeGrafter"/>
</dbReference>
<feature type="compositionally biased region" description="Polar residues" evidence="10">
    <location>
        <begin position="485"/>
        <end position="502"/>
    </location>
</feature>
<evidence type="ECO:0000256" key="9">
    <source>
        <dbReference type="SAM" id="Coils"/>
    </source>
</evidence>
<keyword evidence="9" id="KW-0175">Coiled coil</keyword>
<dbReference type="InterPro" id="IPR008984">
    <property type="entry name" value="SMAD_FHA_dom_sf"/>
</dbReference>
<reference evidence="13" key="1">
    <citation type="journal article" date="2024" name="Gigascience">
        <title>Chromosome-level genome of the poultry shaft louse Menopon gallinae provides insight into the host-switching and adaptive evolution of parasitic lice.</title>
        <authorList>
            <person name="Xu Y."/>
            <person name="Ma L."/>
            <person name="Liu S."/>
            <person name="Liang Y."/>
            <person name="Liu Q."/>
            <person name="He Z."/>
            <person name="Tian L."/>
            <person name="Duan Y."/>
            <person name="Cai W."/>
            <person name="Li H."/>
            <person name="Song F."/>
        </authorList>
    </citation>
    <scope>NUCLEOTIDE SEQUENCE</scope>
    <source>
        <strain evidence="13">Cailab_2023a</strain>
    </source>
</reference>
<evidence type="ECO:0000256" key="8">
    <source>
        <dbReference type="PROSITE-ProRule" id="PRU00175"/>
    </source>
</evidence>
<dbReference type="InterPro" id="IPR013083">
    <property type="entry name" value="Znf_RING/FYVE/PHD"/>
</dbReference>
<comment type="caution">
    <text evidence="13">The sequence shown here is derived from an EMBL/GenBank/DDBJ whole genome shotgun (WGS) entry which is preliminary data.</text>
</comment>
<dbReference type="Pfam" id="PF00498">
    <property type="entry name" value="FHA"/>
    <property type="match status" value="1"/>
</dbReference>
<evidence type="ECO:0000256" key="2">
    <source>
        <dbReference type="ARBA" id="ARBA00017908"/>
    </source>
</evidence>
<dbReference type="InterPro" id="IPR017907">
    <property type="entry name" value="Znf_RING_CS"/>
</dbReference>
<dbReference type="GO" id="GO:0008270">
    <property type="term" value="F:zinc ion binding"/>
    <property type="evidence" value="ECO:0007669"/>
    <property type="project" value="UniProtKB-KW"/>
</dbReference>
<proteinExistence type="inferred from homology"/>
<dbReference type="SMART" id="SM00240">
    <property type="entry name" value="FHA"/>
    <property type="match status" value="1"/>
</dbReference>
<protein>
    <recommendedName>
        <fullName evidence="2">E3 ubiquitin-protein ligase CHFR</fullName>
    </recommendedName>
</protein>
<organism evidence="13">
    <name type="scientific">Menopon gallinae</name>
    <name type="common">poultry shaft louse</name>
    <dbReference type="NCBI Taxonomy" id="328185"/>
    <lineage>
        <taxon>Eukaryota</taxon>
        <taxon>Metazoa</taxon>
        <taxon>Ecdysozoa</taxon>
        <taxon>Arthropoda</taxon>
        <taxon>Hexapoda</taxon>
        <taxon>Insecta</taxon>
        <taxon>Pterygota</taxon>
        <taxon>Neoptera</taxon>
        <taxon>Paraneoptera</taxon>
        <taxon>Psocodea</taxon>
        <taxon>Troctomorpha</taxon>
        <taxon>Phthiraptera</taxon>
        <taxon>Amblycera</taxon>
        <taxon>Menoponidae</taxon>
        <taxon>Menopon</taxon>
    </lineage>
</organism>
<dbReference type="SMART" id="SM00184">
    <property type="entry name" value="RING"/>
    <property type="match status" value="1"/>
</dbReference>
<dbReference type="Pfam" id="PF13920">
    <property type="entry name" value="zf-C3HC4_3"/>
    <property type="match status" value="1"/>
</dbReference>
<feature type="domain" description="RING-type" evidence="12">
    <location>
        <begin position="397"/>
        <end position="435"/>
    </location>
</feature>
<evidence type="ECO:0000259" key="11">
    <source>
        <dbReference type="PROSITE" id="PS50006"/>
    </source>
</evidence>
<dbReference type="SUPFAM" id="SSF57850">
    <property type="entry name" value="RING/U-box"/>
    <property type="match status" value="1"/>
</dbReference>
<name>A0AAW2HR66_9NEOP</name>
<dbReference type="GO" id="GO:0042393">
    <property type="term" value="F:histone binding"/>
    <property type="evidence" value="ECO:0007669"/>
    <property type="project" value="TreeGrafter"/>
</dbReference>
<dbReference type="PROSITE" id="PS50006">
    <property type="entry name" value="FHA_DOMAIN"/>
    <property type="match status" value="1"/>
</dbReference>
<evidence type="ECO:0000313" key="13">
    <source>
        <dbReference type="EMBL" id="KAL0272444.1"/>
    </source>
</evidence>
<dbReference type="InterPro" id="IPR000253">
    <property type="entry name" value="FHA_dom"/>
</dbReference>
<dbReference type="PANTHER" id="PTHR15067">
    <property type="entry name" value="E3 UBIQUITIN-PROTEIN LIGASE RNF8"/>
    <property type="match status" value="1"/>
</dbReference>
<dbReference type="GO" id="GO:0070936">
    <property type="term" value="P:protein K48-linked ubiquitination"/>
    <property type="evidence" value="ECO:0007669"/>
    <property type="project" value="TreeGrafter"/>
</dbReference>
<dbReference type="GO" id="GO:0006302">
    <property type="term" value="P:double-strand break repair"/>
    <property type="evidence" value="ECO:0007669"/>
    <property type="project" value="TreeGrafter"/>
</dbReference>
<evidence type="ECO:0000259" key="12">
    <source>
        <dbReference type="PROSITE" id="PS50089"/>
    </source>
</evidence>
<keyword evidence="5 8" id="KW-0863">Zinc-finger</keyword>
<evidence type="ECO:0000256" key="5">
    <source>
        <dbReference type="ARBA" id="ARBA00022771"/>
    </source>
</evidence>
<dbReference type="SUPFAM" id="SSF49879">
    <property type="entry name" value="SMAD/FHA domain"/>
    <property type="match status" value="1"/>
</dbReference>
<evidence type="ECO:0000256" key="10">
    <source>
        <dbReference type="SAM" id="MobiDB-lite"/>
    </source>
</evidence>
<dbReference type="CDD" id="cd00060">
    <property type="entry name" value="FHA"/>
    <property type="match status" value="1"/>
</dbReference>
<dbReference type="GO" id="GO:0035861">
    <property type="term" value="C:site of double-strand break"/>
    <property type="evidence" value="ECO:0007669"/>
    <property type="project" value="TreeGrafter"/>
</dbReference>
<dbReference type="Gene3D" id="3.30.40.10">
    <property type="entry name" value="Zinc/RING finger domain, C3HC4 (zinc finger)"/>
    <property type="match status" value="1"/>
</dbReference>
<accession>A0AAW2HR66</accession>
<keyword evidence="7" id="KW-0862">Zinc</keyword>
<feature type="coiled-coil region" evidence="9">
    <location>
        <begin position="182"/>
        <end position="309"/>
    </location>
</feature>
<dbReference type="GO" id="GO:0005634">
    <property type="term" value="C:nucleus"/>
    <property type="evidence" value="ECO:0007669"/>
    <property type="project" value="TreeGrafter"/>
</dbReference>
<feature type="coiled-coil region" evidence="9">
    <location>
        <begin position="338"/>
        <end position="382"/>
    </location>
</feature>
<keyword evidence="3" id="KW-0808">Transferase</keyword>
<evidence type="ECO:0000256" key="7">
    <source>
        <dbReference type="ARBA" id="ARBA00022833"/>
    </source>
</evidence>
<evidence type="ECO:0000256" key="4">
    <source>
        <dbReference type="ARBA" id="ARBA00022723"/>
    </source>
</evidence>
<dbReference type="AlphaFoldDB" id="A0AAW2HR66"/>
<evidence type="ECO:0000256" key="3">
    <source>
        <dbReference type="ARBA" id="ARBA00022679"/>
    </source>
</evidence>
<keyword evidence="4" id="KW-0479">Metal-binding</keyword>
<comment type="similarity">
    <text evidence="1">Belongs to the CHFR family.</text>
</comment>